<protein>
    <recommendedName>
        <fullName evidence="6">DUF4785 domain-containing protein</fullName>
    </recommendedName>
</protein>
<dbReference type="AlphaFoldDB" id="A0AAP5AMX7"/>
<dbReference type="Proteomes" id="UP001226084">
    <property type="component" value="Unassembled WGS sequence"/>
</dbReference>
<dbReference type="InterPro" id="IPR048295">
    <property type="entry name" value="DUF4785_C"/>
</dbReference>
<dbReference type="Gene3D" id="2.60.40.3870">
    <property type="entry name" value="Uncharacterised protein PF16024, DUF4785"/>
    <property type="match status" value="1"/>
</dbReference>
<dbReference type="RefSeq" id="WP_307107761.1">
    <property type="nucleotide sequence ID" value="NZ_JAUTAS010000001.1"/>
</dbReference>
<reference evidence="4" key="1">
    <citation type="submission" date="2023-07" db="EMBL/GenBank/DDBJ databases">
        <title>Functional and genomic diversity of the sorghum phyllosphere microbiome.</title>
        <authorList>
            <person name="Shade A."/>
        </authorList>
    </citation>
    <scope>NUCLEOTIDE SEQUENCE</scope>
    <source>
        <strain evidence="4">SORGH_AS_0457</strain>
    </source>
</reference>
<proteinExistence type="predicted"/>
<dbReference type="Gene3D" id="2.60.120.1370">
    <property type="match status" value="1"/>
</dbReference>
<feature type="chain" id="PRO_5043043793" description="DUF4785 domain-containing protein" evidence="1">
    <location>
        <begin position="23"/>
        <end position="402"/>
    </location>
</feature>
<gene>
    <name evidence="4" type="ORF">QE424_003602</name>
</gene>
<feature type="domain" description="DUF4785" evidence="3">
    <location>
        <begin position="297"/>
        <end position="400"/>
    </location>
</feature>
<name>A0AAP5AMX7_9GAMM</name>
<comment type="caution">
    <text evidence="4">The sequence shown here is derived from an EMBL/GenBank/DDBJ whole genome shotgun (WGS) entry which is preliminary data.</text>
</comment>
<feature type="domain" description="DUF4785" evidence="2">
    <location>
        <begin position="47"/>
        <end position="181"/>
    </location>
</feature>
<evidence type="ECO:0000313" key="5">
    <source>
        <dbReference type="Proteomes" id="UP001226084"/>
    </source>
</evidence>
<sequence>MTSRLMLAMAVASALSALPLHAAQPLQVARGTDQVAPRVERAPMPDATVERAPVRFAWALDPTRALSAPAPFVALSRSYWDTVDAATLQRGLELPLTAPDAVIQVSPVQGARALEVEQLQVRDPSGAMALDKLVDAQQLRAAGMGVGEGSAMARTGASTAVGTYRLQAPQAQGRYVVQVLEPNSPIALTLQADRQQVLAGGSVLLNARLQHDGGNAARAAGRSAARTLPAGGEALLVAPDGRSWPVPLVAGKDGLRAQVTIPEDVGQAQGLWELQAFVTAQGVQRDAKVAFAVARPTARFSGQVEVDAAQRQVRLPLQIGAPGRYEARGTLHATGPDGRLHPVAQAHSAAWFDAAGAGELLLAFDTVALPGGYGAPFELRDLQLQDQGRMAPIESRAVAVRF</sequence>
<dbReference type="Pfam" id="PF16024">
    <property type="entry name" value="DUF4785_1st"/>
    <property type="match status" value="1"/>
</dbReference>
<accession>A0AAP5AMX7</accession>
<feature type="signal peptide" evidence="1">
    <location>
        <begin position="1"/>
        <end position="22"/>
    </location>
</feature>
<evidence type="ECO:0000259" key="3">
    <source>
        <dbReference type="Pfam" id="PF20943"/>
    </source>
</evidence>
<dbReference type="InterPro" id="IPR031979">
    <property type="entry name" value="DUF4785_N"/>
</dbReference>
<organism evidence="4 5">
    <name type="scientific">Stenotrophomonas rhizophila</name>
    <dbReference type="NCBI Taxonomy" id="216778"/>
    <lineage>
        <taxon>Bacteria</taxon>
        <taxon>Pseudomonadati</taxon>
        <taxon>Pseudomonadota</taxon>
        <taxon>Gammaproteobacteria</taxon>
        <taxon>Lysobacterales</taxon>
        <taxon>Lysobacteraceae</taxon>
        <taxon>Stenotrophomonas</taxon>
    </lineage>
</organism>
<dbReference type="Pfam" id="PF20943">
    <property type="entry name" value="DUF4785_3rd"/>
    <property type="match status" value="1"/>
</dbReference>
<evidence type="ECO:0000313" key="4">
    <source>
        <dbReference type="EMBL" id="MDQ1110443.1"/>
    </source>
</evidence>
<keyword evidence="1" id="KW-0732">Signal</keyword>
<evidence type="ECO:0000259" key="2">
    <source>
        <dbReference type="Pfam" id="PF16024"/>
    </source>
</evidence>
<evidence type="ECO:0008006" key="6">
    <source>
        <dbReference type="Google" id="ProtNLM"/>
    </source>
</evidence>
<dbReference type="EMBL" id="JAUTAS010000001">
    <property type="protein sequence ID" value="MDQ1110443.1"/>
    <property type="molecule type" value="Genomic_DNA"/>
</dbReference>
<evidence type="ECO:0000256" key="1">
    <source>
        <dbReference type="SAM" id="SignalP"/>
    </source>
</evidence>